<keyword evidence="1" id="KW-1185">Reference proteome</keyword>
<organism evidence="1 2">
    <name type="scientific">Meloidogyne hapla</name>
    <name type="common">Root-knot nematode worm</name>
    <dbReference type="NCBI Taxonomy" id="6305"/>
    <lineage>
        <taxon>Eukaryota</taxon>
        <taxon>Metazoa</taxon>
        <taxon>Ecdysozoa</taxon>
        <taxon>Nematoda</taxon>
        <taxon>Chromadorea</taxon>
        <taxon>Rhabditida</taxon>
        <taxon>Tylenchina</taxon>
        <taxon>Tylenchomorpha</taxon>
        <taxon>Tylenchoidea</taxon>
        <taxon>Meloidogynidae</taxon>
        <taxon>Meloidogyninae</taxon>
        <taxon>Meloidogyne</taxon>
    </lineage>
</organism>
<evidence type="ECO:0000313" key="2">
    <source>
        <dbReference type="WBParaSite" id="MhA1_Contig899.frz3.gene24"/>
    </source>
</evidence>
<reference evidence="2" key="1">
    <citation type="submission" date="2016-11" db="UniProtKB">
        <authorList>
            <consortium name="WormBaseParasite"/>
        </authorList>
    </citation>
    <scope>IDENTIFICATION</scope>
</reference>
<dbReference type="SUPFAM" id="SSF55550">
    <property type="entry name" value="SH2 domain"/>
    <property type="match status" value="1"/>
</dbReference>
<dbReference type="WBParaSite" id="MhA1_Contig899.frz3.gene24">
    <property type="protein sequence ID" value="MhA1_Contig899.frz3.gene24"/>
    <property type="gene ID" value="MhA1_Contig899.frz3.gene24"/>
</dbReference>
<dbReference type="Gene3D" id="3.30.505.10">
    <property type="entry name" value="SH2 domain"/>
    <property type="match status" value="1"/>
</dbReference>
<dbReference type="InterPro" id="IPR036860">
    <property type="entry name" value="SH2_dom_sf"/>
</dbReference>
<proteinExistence type="predicted"/>
<sequence>MDILTIDFPMQPLDAFKFSLMNCSFFHGPKALNFTETQELLEKDGDFLIQDYRDLQLLLSVKVYGKLQEFIIDIIQESGQIKFSFLNENFIRLEDLVLSFSSGRDTNFIQTREGDQFQLIRPIKRTKFAGRFGYGECLNIRDSVQPNKIEPGFVRILRHDFSSSKQLEDDLEKLIEIKHRSV</sequence>
<evidence type="ECO:0000313" key="1">
    <source>
        <dbReference type="Proteomes" id="UP000095281"/>
    </source>
</evidence>
<name>A0A1I8C1Q6_MELHA</name>
<accession>A0A1I8C1Q6</accession>
<protein>
    <submittedName>
        <fullName evidence="2">Protein kinase domain-containing protein</fullName>
    </submittedName>
</protein>
<dbReference type="AlphaFoldDB" id="A0A1I8C1Q6"/>
<dbReference type="Proteomes" id="UP000095281">
    <property type="component" value="Unplaced"/>
</dbReference>